<dbReference type="HOGENOM" id="CLU_028808_3_0_9"/>
<evidence type="ECO:0000256" key="5">
    <source>
        <dbReference type="ARBA" id="ARBA00023136"/>
    </source>
</evidence>
<dbReference type="GO" id="GO:0055085">
    <property type="term" value="P:transmembrane transport"/>
    <property type="evidence" value="ECO:0007669"/>
    <property type="project" value="InterPro"/>
</dbReference>
<evidence type="ECO:0000256" key="6">
    <source>
        <dbReference type="RuleBase" id="RU003943"/>
    </source>
</evidence>
<keyword evidence="4 7" id="KW-1133">Transmembrane helix</keyword>
<dbReference type="SUPFAM" id="SSF81345">
    <property type="entry name" value="ABC transporter involved in vitamin B12 uptake, BtuC"/>
    <property type="match status" value="1"/>
</dbReference>
<keyword evidence="9" id="KW-1185">Reference proteome</keyword>
<dbReference type="GO" id="GO:0043190">
    <property type="term" value="C:ATP-binding cassette (ABC) transporter complex"/>
    <property type="evidence" value="ECO:0007669"/>
    <property type="project" value="InterPro"/>
</dbReference>
<evidence type="ECO:0000256" key="2">
    <source>
        <dbReference type="ARBA" id="ARBA00008034"/>
    </source>
</evidence>
<dbReference type="PANTHER" id="PTHR30477:SF18">
    <property type="entry name" value="METAL TRANSPORT SYSTEM MEMBRANE PROTEIN CT_417-RELATED"/>
    <property type="match status" value="1"/>
</dbReference>
<feature type="transmembrane region" description="Helical" evidence="7">
    <location>
        <begin position="132"/>
        <end position="155"/>
    </location>
</feature>
<dbReference type="InterPro" id="IPR037294">
    <property type="entry name" value="ABC_BtuC-like"/>
</dbReference>
<name>W8T5K4_PEPAC</name>
<comment type="similarity">
    <text evidence="2 6">Belongs to the ABC-3 integral membrane protein family.</text>
</comment>
<evidence type="ECO:0000256" key="4">
    <source>
        <dbReference type="ARBA" id="ARBA00022989"/>
    </source>
</evidence>
<evidence type="ECO:0000313" key="9">
    <source>
        <dbReference type="Proteomes" id="UP000019591"/>
    </source>
</evidence>
<accession>W8T5K4</accession>
<dbReference type="PATRIC" id="fig|1286171.3.peg.1693"/>
<dbReference type="OrthoDB" id="9798540at2"/>
<feature type="transmembrane region" description="Helical" evidence="7">
    <location>
        <begin position="215"/>
        <end position="236"/>
    </location>
</feature>
<dbReference type="Proteomes" id="UP000019591">
    <property type="component" value="Chromosome"/>
</dbReference>
<dbReference type="KEGG" id="eac:EAL2_c17340"/>
<dbReference type="CDD" id="cd06550">
    <property type="entry name" value="TM_ABC_iron-siderophores_like"/>
    <property type="match status" value="1"/>
</dbReference>
<dbReference type="AlphaFoldDB" id="W8T5K4"/>
<comment type="subcellular location">
    <subcellularLocation>
        <location evidence="6">Cell membrane</location>
        <topology evidence="6">Multi-pass membrane protein</topology>
    </subcellularLocation>
    <subcellularLocation>
        <location evidence="1">Membrane</location>
        <topology evidence="1">Multi-pass membrane protein</topology>
    </subcellularLocation>
</comment>
<organism evidence="8 9">
    <name type="scientific">Peptoclostridium acidaminophilum DSM 3953</name>
    <dbReference type="NCBI Taxonomy" id="1286171"/>
    <lineage>
        <taxon>Bacteria</taxon>
        <taxon>Bacillati</taxon>
        <taxon>Bacillota</taxon>
        <taxon>Clostridia</taxon>
        <taxon>Peptostreptococcales</taxon>
        <taxon>Peptoclostridiaceae</taxon>
        <taxon>Peptoclostridium</taxon>
    </lineage>
</organism>
<keyword evidence="6" id="KW-0813">Transport</keyword>
<feature type="transmembrane region" description="Helical" evidence="7">
    <location>
        <begin position="242"/>
        <end position="262"/>
    </location>
</feature>
<keyword evidence="3 6" id="KW-0812">Transmembrane</keyword>
<sequence>MTSALQYNFIQNAIIGALLASIVCGIIGTIIIEKRLVMLSGGIAHASFGGIGLGYFLGVEPIITGLLFAIASALCISGIKRNTTSDSDALIGMFWSVGMAIGILFIAITPGYPPDMTSYLFGDILTISRSNILLALGMDVFILLSVAAFFNHWKAYLFDEEFSSVLGIDTRFLEYFLSVLVGMSVVILIKVVGIVLVIALLTIPPATASLFSRNLLGIMKLSIIIGSANCMLGLLISYVFNIPSGATIILVSSGVYFISVGARHER</sequence>
<proteinExistence type="inferred from homology"/>
<keyword evidence="5 7" id="KW-0472">Membrane</keyword>
<dbReference type="InterPro" id="IPR001626">
    <property type="entry name" value="ABC_TroCD"/>
</dbReference>
<dbReference type="Pfam" id="PF00950">
    <property type="entry name" value="ABC-3"/>
    <property type="match status" value="1"/>
</dbReference>
<dbReference type="GO" id="GO:0010043">
    <property type="term" value="P:response to zinc ion"/>
    <property type="evidence" value="ECO:0007669"/>
    <property type="project" value="TreeGrafter"/>
</dbReference>
<feature type="transmembrane region" description="Helical" evidence="7">
    <location>
        <begin position="91"/>
        <end position="112"/>
    </location>
</feature>
<dbReference type="STRING" id="1286171.EAL2_c17340"/>
<gene>
    <name evidence="8" type="ORF">EAL2_c17340</name>
</gene>
<reference evidence="8 9" key="1">
    <citation type="journal article" date="2014" name="Genome Announc.">
        <title>Complete Genome Sequence of Amino Acid-Utilizing Eubacterium acidaminophilum al-2 (DSM 3953).</title>
        <authorList>
            <person name="Poehlein A."/>
            <person name="Andreesen J.R."/>
            <person name="Daniel R."/>
        </authorList>
    </citation>
    <scope>NUCLEOTIDE SEQUENCE [LARGE SCALE GENOMIC DNA]</scope>
    <source>
        <strain evidence="8 9">DSM 3953</strain>
    </source>
</reference>
<feature type="transmembrane region" description="Helical" evidence="7">
    <location>
        <begin position="53"/>
        <end position="79"/>
    </location>
</feature>
<dbReference type="RefSeq" id="WP_025435992.1">
    <property type="nucleotide sequence ID" value="NZ_CP007452.1"/>
</dbReference>
<dbReference type="eggNOG" id="COG1108">
    <property type="taxonomic scope" value="Bacteria"/>
</dbReference>
<evidence type="ECO:0000256" key="1">
    <source>
        <dbReference type="ARBA" id="ARBA00004141"/>
    </source>
</evidence>
<feature type="transmembrane region" description="Helical" evidence="7">
    <location>
        <begin position="175"/>
        <end position="203"/>
    </location>
</feature>
<dbReference type="EMBL" id="CP007452">
    <property type="protein sequence ID" value="AHM57029.1"/>
    <property type="molecule type" value="Genomic_DNA"/>
</dbReference>
<dbReference type="Gene3D" id="1.10.3470.10">
    <property type="entry name" value="ABC transporter involved in vitamin B12 uptake, BtuC"/>
    <property type="match status" value="1"/>
</dbReference>
<evidence type="ECO:0000256" key="7">
    <source>
        <dbReference type="SAM" id="Phobius"/>
    </source>
</evidence>
<feature type="transmembrane region" description="Helical" evidence="7">
    <location>
        <begin position="12"/>
        <end position="32"/>
    </location>
</feature>
<protein>
    <submittedName>
        <fullName evidence="8">ABC-type Mn2+/Zn2+ transport systems, permeas e component</fullName>
    </submittedName>
</protein>
<evidence type="ECO:0000313" key="8">
    <source>
        <dbReference type="EMBL" id="AHM57029.1"/>
    </source>
</evidence>
<evidence type="ECO:0000256" key="3">
    <source>
        <dbReference type="ARBA" id="ARBA00022692"/>
    </source>
</evidence>
<dbReference type="PANTHER" id="PTHR30477">
    <property type="entry name" value="ABC-TRANSPORTER METAL-BINDING PROTEIN"/>
    <property type="match status" value="1"/>
</dbReference>